<keyword evidence="1" id="KW-0812">Transmembrane</keyword>
<dbReference type="AlphaFoldDB" id="A0A5N5LZ91"/>
<organism evidence="2 3">
    <name type="scientific">Salix brachista</name>
    <dbReference type="NCBI Taxonomy" id="2182728"/>
    <lineage>
        <taxon>Eukaryota</taxon>
        <taxon>Viridiplantae</taxon>
        <taxon>Streptophyta</taxon>
        <taxon>Embryophyta</taxon>
        <taxon>Tracheophyta</taxon>
        <taxon>Spermatophyta</taxon>
        <taxon>Magnoliopsida</taxon>
        <taxon>eudicotyledons</taxon>
        <taxon>Gunneridae</taxon>
        <taxon>Pentapetalae</taxon>
        <taxon>rosids</taxon>
        <taxon>fabids</taxon>
        <taxon>Malpighiales</taxon>
        <taxon>Salicaceae</taxon>
        <taxon>Saliceae</taxon>
        <taxon>Salix</taxon>
    </lineage>
</organism>
<name>A0A5N5LZ91_9ROSI</name>
<protein>
    <submittedName>
        <fullName evidence="2">Uncharacterized protein</fullName>
    </submittedName>
</protein>
<evidence type="ECO:0000313" key="2">
    <source>
        <dbReference type="EMBL" id="KAB5548110.1"/>
    </source>
</evidence>
<sequence>MEATYGSVTVTLTNGLLMCAGEVLSTLVVSALFKTQLLGAQLEEEGSPLLGIYYDLTTSLNGDSYGPLPSVIWSTAPFDTFSSPI</sequence>
<keyword evidence="3" id="KW-1185">Reference proteome</keyword>
<keyword evidence="1" id="KW-0472">Membrane</keyword>
<dbReference type="Proteomes" id="UP000326939">
    <property type="component" value="Chromosome 7"/>
</dbReference>
<evidence type="ECO:0000313" key="3">
    <source>
        <dbReference type="Proteomes" id="UP000326939"/>
    </source>
</evidence>
<gene>
    <name evidence="2" type="ORF">DKX38_011516</name>
</gene>
<keyword evidence="1" id="KW-1133">Transmembrane helix</keyword>
<evidence type="ECO:0000256" key="1">
    <source>
        <dbReference type="SAM" id="Phobius"/>
    </source>
</evidence>
<reference evidence="3" key="1">
    <citation type="journal article" date="2019" name="Gigascience">
        <title>De novo genome assembly of the endangered Acer yangbiense, a plant species with extremely small populations endemic to Yunnan Province, China.</title>
        <authorList>
            <person name="Yang J."/>
            <person name="Wariss H.M."/>
            <person name="Tao L."/>
            <person name="Zhang R."/>
            <person name="Yun Q."/>
            <person name="Hollingsworth P."/>
            <person name="Dao Z."/>
            <person name="Luo G."/>
            <person name="Guo H."/>
            <person name="Ma Y."/>
            <person name="Sun W."/>
        </authorList>
    </citation>
    <scope>NUCLEOTIDE SEQUENCE [LARGE SCALE GENOMIC DNA]</scope>
    <source>
        <strain evidence="3">cv. br00</strain>
    </source>
</reference>
<accession>A0A5N5LZ91</accession>
<proteinExistence type="predicted"/>
<dbReference type="EMBL" id="VDCV01000007">
    <property type="protein sequence ID" value="KAB5548110.1"/>
    <property type="molecule type" value="Genomic_DNA"/>
</dbReference>
<feature type="transmembrane region" description="Helical" evidence="1">
    <location>
        <begin position="12"/>
        <end position="33"/>
    </location>
</feature>
<comment type="caution">
    <text evidence="2">The sequence shown here is derived from an EMBL/GenBank/DDBJ whole genome shotgun (WGS) entry which is preliminary data.</text>
</comment>